<protein>
    <submittedName>
        <fullName evidence="1">Uncharacterized protein</fullName>
    </submittedName>
</protein>
<reference evidence="1 2" key="1">
    <citation type="submission" date="2020-08" db="EMBL/GenBank/DDBJ databases">
        <title>Novel species isolated from subtropical streams in China.</title>
        <authorList>
            <person name="Lu H."/>
        </authorList>
    </citation>
    <scope>NUCLEOTIDE SEQUENCE [LARGE SCALE GENOMIC DNA]</scope>
    <source>
        <strain evidence="1 2">NL8W</strain>
    </source>
</reference>
<evidence type="ECO:0000313" key="1">
    <source>
        <dbReference type="EMBL" id="MBC3906208.1"/>
    </source>
</evidence>
<keyword evidence="2" id="KW-1185">Reference proteome</keyword>
<comment type="caution">
    <text evidence="1">The sequence shown here is derived from an EMBL/GenBank/DDBJ whole genome shotgun (WGS) entry which is preliminary data.</text>
</comment>
<dbReference type="RefSeq" id="WP_186951446.1">
    <property type="nucleotide sequence ID" value="NZ_JACOFX010000001.1"/>
</dbReference>
<dbReference type="Proteomes" id="UP000646911">
    <property type="component" value="Unassembled WGS sequence"/>
</dbReference>
<evidence type="ECO:0000313" key="2">
    <source>
        <dbReference type="Proteomes" id="UP000646911"/>
    </source>
</evidence>
<proteinExistence type="predicted"/>
<name>A0ABR6Z354_9BURK</name>
<dbReference type="EMBL" id="JACOFX010000001">
    <property type="protein sequence ID" value="MBC3906208.1"/>
    <property type="molecule type" value="Genomic_DNA"/>
</dbReference>
<accession>A0ABR6Z354</accession>
<gene>
    <name evidence="1" type="ORF">H8L47_01370</name>
</gene>
<organism evidence="1 2">
    <name type="scientific">Undibacterium umbellatum</name>
    <dbReference type="NCBI Taxonomy" id="2762300"/>
    <lineage>
        <taxon>Bacteria</taxon>
        <taxon>Pseudomonadati</taxon>
        <taxon>Pseudomonadota</taxon>
        <taxon>Betaproteobacteria</taxon>
        <taxon>Burkholderiales</taxon>
        <taxon>Oxalobacteraceae</taxon>
        <taxon>Undibacterium</taxon>
    </lineage>
</organism>
<sequence>MQNWESLYRDVSPYVSGCSELELDHALLRAAQHFFSRTRVWTLWLDEINTSAGVMEYDLNLESKSELVRIERATLNAQRLTIQAEGRLPANWREYPNQAGVCQSIHTTDRKTVVLLPPPGDGLLLQIQACLKPSNNAVGIENRFYDQYALAIATGAKSMLMLQPGMPFSNPSEGLRLESEFNGKMAAISIQNARGFSSHRPRLRGRYF</sequence>